<keyword evidence="3" id="KW-0687">Ribonucleoprotein</keyword>
<keyword evidence="2" id="KW-0732">Signal</keyword>
<organism evidence="3 4">
    <name type="scientific">Limosa lapponica baueri</name>
    <dbReference type="NCBI Taxonomy" id="1758121"/>
    <lineage>
        <taxon>Eukaryota</taxon>
        <taxon>Metazoa</taxon>
        <taxon>Chordata</taxon>
        <taxon>Craniata</taxon>
        <taxon>Vertebrata</taxon>
        <taxon>Euteleostomi</taxon>
        <taxon>Archelosauria</taxon>
        <taxon>Archosauria</taxon>
        <taxon>Dinosauria</taxon>
        <taxon>Saurischia</taxon>
        <taxon>Theropoda</taxon>
        <taxon>Coelurosauria</taxon>
        <taxon>Aves</taxon>
        <taxon>Neognathae</taxon>
        <taxon>Neoaves</taxon>
        <taxon>Charadriiformes</taxon>
        <taxon>Scolopacidae</taxon>
        <taxon>Limosa</taxon>
    </lineage>
</organism>
<evidence type="ECO:0000313" key="4">
    <source>
        <dbReference type="Proteomes" id="UP000233556"/>
    </source>
</evidence>
<feature type="region of interest" description="Disordered" evidence="1">
    <location>
        <begin position="83"/>
        <end position="116"/>
    </location>
</feature>
<dbReference type="GO" id="GO:0005840">
    <property type="term" value="C:ribosome"/>
    <property type="evidence" value="ECO:0007669"/>
    <property type="project" value="UniProtKB-KW"/>
</dbReference>
<gene>
    <name evidence="3" type="ORF">llap_4435</name>
</gene>
<feature type="compositionally biased region" description="Basic and acidic residues" evidence="1">
    <location>
        <begin position="107"/>
        <end position="116"/>
    </location>
</feature>
<evidence type="ECO:0000256" key="1">
    <source>
        <dbReference type="SAM" id="MobiDB-lite"/>
    </source>
</evidence>
<dbReference type="EMBL" id="KZ505770">
    <property type="protein sequence ID" value="PKU45266.1"/>
    <property type="molecule type" value="Genomic_DNA"/>
</dbReference>
<evidence type="ECO:0000313" key="3">
    <source>
        <dbReference type="EMBL" id="PKU45266.1"/>
    </source>
</evidence>
<reference evidence="4" key="2">
    <citation type="submission" date="2017-12" db="EMBL/GenBank/DDBJ databases">
        <title>Genome sequence of the Bar-tailed Godwit (Limosa lapponica baueri).</title>
        <authorList>
            <person name="Lima N.C.B."/>
            <person name="Parody-Merino A.M."/>
            <person name="Battley P.F."/>
            <person name="Fidler A.E."/>
            <person name="Prosdocimi F."/>
        </authorList>
    </citation>
    <scope>NUCLEOTIDE SEQUENCE [LARGE SCALE GENOMIC DNA]</scope>
</reference>
<dbReference type="AlphaFoldDB" id="A0A2I0UGU9"/>
<keyword evidence="3" id="KW-0689">Ribosomal protein</keyword>
<reference evidence="4" key="1">
    <citation type="submission" date="2017-11" db="EMBL/GenBank/DDBJ databases">
        <authorList>
            <person name="Lima N.C."/>
            <person name="Parody-Merino A.M."/>
            <person name="Battley P.F."/>
            <person name="Fidler A.E."/>
            <person name="Prosdocimi F."/>
        </authorList>
    </citation>
    <scope>NUCLEOTIDE SEQUENCE [LARGE SCALE GENOMIC DNA]</scope>
</reference>
<feature type="signal peptide" evidence="2">
    <location>
        <begin position="1"/>
        <end position="24"/>
    </location>
</feature>
<name>A0A2I0UGU9_LIMLA</name>
<keyword evidence="4" id="KW-1185">Reference proteome</keyword>
<feature type="chain" id="PRO_5014193342" evidence="2">
    <location>
        <begin position="25"/>
        <end position="116"/>
    </location>
</feature>
<dbReference type="Proteomes" id="UP000233556">
    <property type="component" value="Unassembled WGS sequence"/>
</dbReference>
<evidence type="ECO:0000256" key="2">
    <source>
        <dbReference type="SAM" id="SignalP"/>
    </source>
</evidence>
<sequence length="116" mass="13092">MSAVAWQRLLGAAWGGRAVALCRGLLTTPTRLQDLAKEAEKQSATDLSPLILQRNSMRWDGKVYEEIPIAHIKATYNKCNWHPRKIEDSNHPTSKLQQLEGALGKDLASRRKEETR</sequence>
<proteinExistence type="predicted"/>
<accession>A0A2I0UGU9</accession>
<protein>
    <submittedName>
        <fullName evidence="3">28s ribosomal protein mitochondrial</fullName>
    </submittedName>
</protein>
<dbReference type="OrthoDB" id="1654884at2759"/>